<comment type="caution">
    <text evidence="1">The sequence shown here is derived from an EMBL/GenBank/DDBJ whole genome shotgun (WGS) entry which is preliminary data.</text>
</comment>
<accession>A0ACB9LAU6</accession>
<proteinExistence type="predicted"/>
<sequence length="421" mass="46864">MRQRMDSGTVENSRISKRRAPKTQKQRKGENLTEGKVDKTLETILTKRILKLHRTKGLKKTPRRVFQKIQSEKLQMQKQSIWRFCRKQKEQQPGNPPNAVPADGLESDVKSLYLNISKASGCAINDNNEVMKWVAFAENFPAIPEKCFDVLKILKEELSEKSVLLISLLLHIALAKENNLLDFFIFLLGPDQVFRGGQGKAATSVELNDYFQHKEDFGGLFEKLSLKKPAFEPPLQIAEPVGAGEADTKANKTEQSTKSVSKSEVDARKDKSKVEGKATGDKDATKAKGKSAEVEDKELSVSLLNIQVGLIREAWKHPSADSLLVEEMDVGEAKLRQVVSGLAKFYSPDELTDRRVVLITNVKPGKLRDVMSEGLVLCASNEDHTIVEPLLPPEGSSNGERVYFSGIDGKPEDVLNPKRSS</sequence>
<gene>
    <name evidence="1" type="ORF">L6164_029825</name>
</gene>
<protein>
    <submittedName>
        <fullName evidence="1">Uncharacterized protein</fullName>
    </submittedName>
</protein>
<organism evidence="1 2">
    <name type="scientific">Bauhinia variegata</name>
    <name type="common">Purple orchid tree</name>
    <name type="synonym">Phanera variegata</name>
    <dbReference type="NCBI Taxonomy" id="167791"/>
    <lineage>
        <taxon>Eukaryota</taxon>
        <taxon>Viridiplantae</taxon>
        <taxon>Streptophyta</taxon>
        <taxon>Embryophyta</taxon>
        <taxon>Tracheophyta</taxon>
        <taxon>Spermatophyta</taxon>
        <taxon>Magnoliopsida</taxon>
        <taxon>eudicotyledons</taxon>
        <taxon>Gunneridae</taxon>
        <taxon>Pentapetalae</taxon>
        <taxon>rosids</taxon>
        <taxon>fabids</taxon>
        <taxon>Fabales</taxon>
        <taxon>Fabaceae</taxon>
        <taxon>Cercidoideae</taxon>
        <taxon>Cercideae</taxon>
        <taxon>Bauhiniinae</taxon>
        <taxon>Bauhinia</taxon>
    </lineage>
</organism>
<evidence type="ECO:0000313" key="1">
    <source>
        <dbReference type="EMBL" id="KAI4306556.1"/>
    </source>
</evidence>
<keyword evidence="2" id="KW-1185">Reference proteome</keyword>
<reference evidence="1 2" key="1">
    <citation type="journal article" date="2022" name="DNA Res.">
        <title>Chromosomal-level genome assembly of the orchid tree Bauhinia variegata (Leguminosae; Cercidoideae) supports the allotetraploid origin hypothesis of Bauhinia.</title>
        <authorList>
            <person name="Zhong Y."/>
            <person name="Chen Y."/>
            <person name="Zheng D."/>
            <person name="Pang J."/>
            <person name="Liu Y."/>
            <person name="Luo S."/>
            <person name="Meng S."/>
            <person name="Qian L."/>
            <person name="Wei D."/>
            <person name="Dai S."/>
            <person name="Zhou R."/>
        </authorList>
    </citation>
    <scope>NUCLEOTIDE SEQUENCE [LARGE SCALE GENOMIC DNA]</scope>
    <source>
        <strain evidence="1">BV-YZ2020</strain>
    </source>
</reference>
<evidence type="ECO:0000313" key="2">
    <source>
        <dbReference type="Proteomes" id="UP000828941"/>
    </source>
</evidence>
<dbReference type="Proteomes" id="UP000828941">
    <property type="component" value="Chromosome 12"/>
</dbReference>
<name>A0ACB9LAU6_BAUVA</name>
<dbReference type="EMBL" id="CM039437">
    <property type="protein sequence ID" value="KAI4306556.1"/>
    <property type="molecule type" value="Genomic_DNA"/>
</dbReference>